<dbReference type="GO" id="GO:0003677">
    <property type="term" value="F:DNA binding"/>
    <property type="evidence" value="ECO:0007669"/>
    <property type="project" value="UniProtKB-KW"/>
</dbReference>
<comment type="caution">
    <text evidence="6">The sequence shown here is derived from an EMBL/GenBank/DDBJ whole genome shotgun (WGS) entry which is preliminary data.</text>
</comment>
<name>A0A923L089_9FIRM</name>
<keyword evidence="2" id="KW-0805">Transcription regulation</keyword>
<dbReference type="Proteomes" id="UP000659630">
    <property type="component" value="Unassembled WGS sequence"/>
</dbReference>
<gene>
    <name evidence="6" type="ORF">H8S23_00350</name>
</gene>
<dbReference type="RefSeq" id="WP_186886331.1">
    <property type="nucleotide sequence ID" value="NZ_JACONZ010000001.1"/>
</dbReference>
<protein>
    <submittedName>
        <fullName evidence="6">LysR family transcriptional regulator</fullName>
    </submittedName>
</protein>
<evidence type="ECO:0000256" key="3">
    <source>
        <dbReference type="ARBA" id="ARBA00023125"/>
    </source>
</evidence>
<evidence type="ECO:0000313" key="6">
    <source>
        <dbReference type="EMBL" id="MBC5579952.1"/>
    </source>
</evidence>
<dbReference type="PANTHER" id="PTHR30419">
    <property type="entry name" value="HTH-TYPE TRANSCRIPTIONAL REGULATOR YBHD"/>
    <property type="match status" value="1"/>
</dbReference>
<organism evidence="6 7">
    <name type="scientific">Anaerofilum hominis</name>
    <dbReference type="NCBI Taxonomy" id="2763016"/>
    <lineage>
        <taxon>Bacteria</taxon>
        <taxon>Bacillati</taxon>
        <taxon>Bacillota</taxon>
        <taxon>Clostridia</taxon>
        <taxon>Eubacteriales</taxon>
        <taxon>Oscillospiraceae</taxon>
        <taxon>Anaerofilum</taxon>
    </lineage>
</organism>
<dbReference type="PRINTS" id="PR00039">
    <property type="entry name" value="HTHLYSR"/>
</dbReference>
<evidence type="ECO:0000256" key="1">
    <source>
        <dbReference type="ARBA" id="ARBA00009437"/>
    </source>
</evidence>
<dbReference type="SUPFAM" id="SSF46785">
    <property type="entry name" value="Winged helix' DNA-binding domain"/>
    <property type="match status" value="1"/>
</dbReference>
<keyword evidence="3" id="KW-0238">DNA-binding</keyword>
<accession>A0A923L089</accession>
<evidence type="ECO:0000259" key="5">
    <source>
        <dbReference type="PROSITE" id="PS50931"/>
    </source>
</evidence>
<proteinExistence type="inferred from homology"/>
<dbReference type="AlphaFoldDB" id="A0A923L089"/>
<dbReference type="EMBL" id="JACONZ010000001">
    <property type="protein sequence ID" value="MBC5579952.1"/>
    <property type="molecule type" value="Genomic_DNA"/>
</dbReference>
<evidence type="ECO:0000313" key="7">
    <source>
        <dbReference type="Proteomes" id="UP000659630"/>
    </source>
</evidence>
<evidence type="ECO:0000256" key="4">
    <source>
        <dbReference type="ARBA" id="ARBA00023163"/>
    </source>
</evidence>
<dbReference type="InterPro" id="IPR036390">
    <property type="entry name" value="WH_DNA-bd_sf"/>
</dbReference>
<dbReference type="Gene3D" id="1.10.10.10">
    <property type="entry name" value="Winged helix-like DNA-binding domain superfamily/Winged helix DNA-binding domain"/>
    <property type="match status" value="1"/>
</dbReference>
<dbReference type="PROSITE" id="PS50931">
    <property type="entry name" value="HTH_LYSR"/>
    <property type="match status" value="1"/>
</dbReference>
<dbReference type="InterPro" id="IPR036388">
    <property type="entry name" value="WH-like_DNA-bd_sf"/>
</dbReference>
<feature type="domain" description="HTH lysR-type" evidence="5">
    <location>
        <begin position="1"/>
        <end position="58"/>
    </location>
</feature>
<dbReference type="CDD" id="cd05466">
    <property type="entry name" value="PBP2_LTTR_substrate"/>
    <property type="match status" value="1"/>
</dbReference>
<evidence type="ECO:0000256" key="2">
    <source>
        <dbReference type="ARBA" id="ARBA00023015"/>
    </source>
</evidence>
<reference evidence="6" key="1">
    <citation type="submission" date="2020-08" db="EMBL/GenBank/DDBJ databases">
        <title>Genome public.</title>
        <authorList>
            <person name="Liu C."/>
            <person name="Sun Q."/>
        </authorList>
    </citation>
    <scope>NUCLEOTIDE SEQUENCE</scope>
    <source>
        <strain evidence="6">BX8</strain>
    </source>
</reference>
<comment type="similarity">
    <text evidence="1">Belongs to the LysR transcriptional regulatory family.</text>
</comment>
<dbReference type="InterPro" id="IPR050950">
    <property type="entry name" value="HTH-type_LysR_regulators"/>
</dbReference>
<dbReference type="FunFam" id="1.10.10.10:FF:000001">
    <property type="entry name" value="LysR family transcriptional regulator"/>
    <property type="match status" value="1"/>
</dbReference>
<dbReference type="Gene3D" id="3.40.190.290">
    <property type="match status" value="1"/>
</dbReference>
<keyword evidence="4" id="KW-0804">Transcription</keyword>
<dbReference type="InterPro" id="IPR005119">
    <property type="entry name" value="LysR_subst-bd"/>
</dbReference>
<dbReference type="InterPro" id="IPR000847">
    <property type="entry name" value="LysR_HTH_N"/>
</dbReference>
<dbReference type="Pfam" id="PF03466">
    <property type="entry name" value="LysR_substrate"/>
    <property type="match status" value="1"/>
</dbReference>
<dbReference type="GO" id="GO:0005829">
    <property type="term" value="C:cytosol"/>
    <property type="evidence" value="ECO:0007669"/>
    <property type="project" value="TreeGrafter"/>
</dbReference>
<dbReference type="GO" id="GO:0003700">
    <property type="term" value="F:DNA-binding transcription factor activity"/>
    <property type="evidence" value="ECO:0007669"/>
    <property type="project" value="InterPro"/>
</dbReference>
<dbReference type="PANTHER" id="PTHR30419:SF8">
    <property type="entry name" value="NITROGEN ASSIMILATION TRANSCRIPTIONAL ACTIVATOR-RELATED"/>
    <property type="match status" value="1"/>
</dbReference>
<dbReference type="Pfam" id="PF00126">
    <property type="entry name" value="HTH_1"/>
    <property type="match status" value="1"/>
</dbReference>
<dbReference type="SUPFAM" id="SSF53850">
    <property type="entry name" value="Periplasmic binding protein-like II"/>
    <property type="match status" value="1"/>
</dbReference>
<sequence>MDIRTLRYFLAVAREESITGAAAVLHLTQPTLSRQLMELESELGKQLFIRGKRRVTLTEDGILLRKRALEIVELMDKTEAEFREPGESVAGKVYIGAGETQAMRLIARVAKELGADHPLLHYHLFSGNADDVTERLDKGLLDFGVLIEPFDMKKYDCFKLPVTDTWGVLMRRDHPLAQRESIRPQDLKGIPLFSSRRSMIKNEFSRWFGQEFDGLNIVGTFNLIFNAALMVEEGLGCALCLDKLVGTSGNASLCFRPLEPRLEVGLDIVWKKYQIFSKPAELFLERLKKASANLAADQRRP</sequence>
<keyword evidence="7" id="KW-1185">Reference proteome</keyword>